<dbReference type="GO" id="GO:0008270">
    <property type="term" value="F:zinc ion binding"/>
    <property type="evidence" value="ECO:0007669"/>
    <property type="project" value="UniProtKB-KW"/>
</dbReference>
<dbReference type="AlphaFoldDB" id="A0A8T0DJ17"/>
<evidence type="ECO:0000256" key="2">
    <source>
        <dbReference type="ARBA" id="ARBA00022771"/>
    </source>
</evidence>
<evidence type="ECO:0000259" key="6">
    <source>
        <dbReference type="PROSITE" id="PS50865"/>
    </source>
</evidence>
<keyword evidence="5" id="KW-0732">Signal</keyword>
<evidence type="ECO:0000313" key="7">
    <source>
        <dbReference type="EMBL" id="KAF8567873.1"/>
    </source>
</evidence>
<dbReference type="PANTHER" id="PTHR47570:SF1">
    <property type="entry name" value="ZINC ION BINDING PROTEIN"/>
    <property type="match status" value="1"/>
</dbReference>
<dbReference type="InterPro" id="IPR002893">
    <property type="entry name" value="Znf_MYND"/>
</dbReference>
<name>A0A8T0DJ17_9TREM</name>
<comment type="caution">
    <text evidence="7">The sequence shown here is derived from an EMBL/GenBank/DDBJ whole genome shotgun (WGS) entry which is preliminary data.</text>
</comment>
<organism evidence="7 8">
    <name type="scientific">Paragonimus westermani</name>
    <dbReference type="NCBI Taxonomy" id="34504"/>
    <lineage>
        <taxon>Eukaryota</taxon>
        <taxon>Metazoa</taxon>
        <taxon>Spiralia</taxon>
        <taxon>Lophotrochozoa</taxon>
        <taxon>Platyhelminthes</taxon>
        <taxon>Trematoda</taxon>
        <taxon>Digenea</taxon>
        <taxon>Plagiorchiida</taxon>
        <taxon>Troglotremata</taxon>
        <taxon>Troglotrematidae</taxon>
        <taxon>Paragonimus</taxon>
    </lineage>
</organism>
<proteinExistence type="predicted"/>
<accession>A0A8T0DJ17</accession>
<dbReference type="EMBL" id="JTDF01003352">
    <property type="protein sequence ID" value="KAF8567873.1"/>
    <property type="molecule type" value="Genomic_DNA"/>
</dbReference>
<dbReference type="PROSITE" id="PS50865">
    <property type="entry name" value="ZF_MYND_2"/>
    <property type="match status" value="1"/>
</dbReference>
<evidence type="ECO:0000256" key="3">
    <source>
        <dbReference type="ARBA" id="ARBA00022833"/>
    </source>
</evidence>
<keyword evidence="2 4" id="KW-0863">Zinc-finger</keyword>
<feature type="non-terminal residue" evidence="7">
    <location>
        <position position="523"/>
    </location>
</feature>
<evidence type="ECO:0000256" key="1">
    <source>
        <dbReference type="ARBA" id="ARBA00022723"/>
    </source>
</evidence>
<reference evidence="7 8" key="1">
    <citation type="submission" date="2019-07" db="EMBL/GenBank/DDBJ databases">
        <title>Annotation for the trematode Paragonimus westermani.</title>
        <authorList>
            <person name="Choi Y.-J."/>
        </authorList>
    </citation>
    <scope>NUCLEOTIDE SEQUENCE [LARGE SCALE GENOMIC DNA]</scope>
    <source>
        <strain evidence="7">180907_Pwestermani</strain>
    </source>
</reference>
<protein>
    <submittedName>
        <fullName evidence="7">Zinc finger MYND domain-containing protein 15</fullName>
    </submittedName>
</protein>
<dbReference type="Proteomes" id="UP000699462">
    <property type="component" value="Unassembled WGS sequence"/>
</dbReference>
<feature type="chain" id="PRO_5035935487" evidence="5">
    <location>
        <begin position="18"/>
        <end position="523"/>
    </location>
</feature>
<keyword evidence="8" id="KW-1185">Reference proteome</keyword>
<evidence type="ECO:0000256" key="4">
    <source>
        <dbReference type="PROSITE-ProRule" id="PRU00134"/>
    </source>
</evidence>
<gene>
    <name evidence="7" type="ORF">P879_08568</name>
</gene>
<feature type="signal peptide" evidence="5">
    <location>
        <begin position="1"/>
        <end position="17"/>
    </location>
</feature>
<dbReference type="Pfam" id="PF20179">
    <property type="entry name" value="MSS51_C"/>
    <property type="match status" value="1"/>
</dbReference>
<feature type="domain" description="MYND-type" evidence="6">
    <location>
        <begin position="46"/>
        <end position="93"/>
    </location>
</feature>
<evidence type="ECO:0000313" key="8">
    <source>
        <dbReference type="Proteomes" id="UP000699462"/>
    </source>
</evidence>
<keyword evidence="1" id="KW-0479">Metal-binding</keyword>
<keyword evidence="3" id="KW-0862">Zinc</keyword>
<dbReference type="OrthoDB" id="5282002at2759"/>
<dbReference type="PANTHER" id="PTHR47570">
    <property type="entry name" value="ZINC ION BINDING PROTEIN"/>
    <property type="match status" value="1"/>
</dbReference>
<evidence type="ECO:0000256" key="5">
    <source>
        <dbReference type="SAM" id="SignalP"/>
    </source>
</evidence>
<dbReference type="InterPro" id="IPR046824">
    <property type="entry name" value="Mss51-like_C"/>
</dbReference>
<sequence length="523" mass="58289">FIIALILCFRFLHVTSTVSSCVSPNAVFVCVYLMSDNHSESLSIPCTACGVCVVECEALTCENCCAVCYCSLVCKQNNWVFSANPDHSHQIWCSKMKAFMLVESRLCELPLSFARGRSSLLTPYAKLATTQTNFSEQHFEHFLAAYGVFNTGLWKYECHSHVNVAPWDSVSTPGDELHLFSALFSITSRDVAKDTTHGDPYGFTFNSTLSYEDAMLRAYVLPMEAILLSIDPIVTPFPDDSRQQMSLVSVHLPDWASYYVWRGLCGCQSAASTIDLEQFNSPVAILLHWALTVYYILAYVLPRTSPRTIASVLKMGRLTIHLIGVEHELSMLPVFKELHHLIRLGLEVRLYFIGTHVDPTVNRRIFHISDRLSAIVWAGTYHDFWGTHSNYGIDLPDVVIGLNSGLSAYASWTPTLKLIHALGVPSYFTDACLYSCAWGYKVAGYLGLGPGDYQPDLGPILDDEEGTGIHAPVLNPFRSPVHLRSAGVRWGWFKNAFIFSPIRIPDFSANKDDLIGKLASLQV</sequence>